<dbReference type="InterPro" id="IPR011335">
    <property type="entry name" value="Restrct_endonuc-II-like"/>
</dbReference>
<dbReference type="CDD" id="cd06260">
    <property type="entry name" value="DUF820-like"/>
    <property type="match status" value="1"/>
</dbReference>
<dbReference type="SUPFAM" id="SSF52980">
    <property type="entry name" value="Restriction endonuclease-like"/>
    <property type="match status" value="1"/>
</dbReference>
<evidence type="ECO:0000313" key="3">
    <source>
        <dbReference type="Proteomes" id="UP000300142"/>
    </source>
</evidence>
<reference evidence="3" key="1">
    <citation type="submission" date="2019-02" db="EMBL/GenBank/DDBJ databases">
        <title>Draft genome sequence of Sphaerospermopsis reniformis NIES-1949.</title>
        <authorList>
            <person name="Yamaguchi H."/>
            <person name="Suzuki S."/>
            <person name="Kawachi M."/>
        </authorList>
    </citation>
    <scope>NUCLEOTIDE SEQUENCE [LARGE SCALE GENOMIC DNA]</scope>
    <source>
        <strain evidence="3">NIES-1949</strain>
    </source>
</reference>
<dbReference type="AlphaFoldDB" id="A0A480A5S6"/>
<protein>
    <recommendedName>
        <fullName evidence="1">Putative restriction endonuclease domain-containing protein</fullName>
    </recommendedName>
</protein>
<dbReference type="InterPro" id="IPR008538">
    <property type="entry name" value="Uma2"/>
</dbReference>
<dbReference type="Gene3D" id="3.90.1570.10">
    <property type="entry name" value="tt1808, chain A"/>
    <property type="match status" value="1"/>
</dbReference>
<gene>
    <name evidence="2" type="ORF">SR1949_37180</name>
</gene>
<comment type="caution">
    <text evidence="2">The sequence shown here is derived from an EMBL/GenBank/DDBJ whole genome shotgun (WGS) entry which is preliminary data.</text>
</comment>
<sequence length="192" mass="22040">MQTTESPLQLRLWTVDEYHRMAEAGIFEPSERVELLEGKIICIVTKGTAHRSAVGRTNKLLQNLLENQAWIAIQDPVKLNERSEPEPDVAVVKIDPLDYVDHHPTPDEIYFIIEVADSSLKLDTEIKAKAYSQAGIKDYWVLDVVKRELIVFRNPTIDGYQNQEIFTEHQKISPLDFPDLELVIAEMLPLVY</sequence>
<dbReference type="RefSeq" id="WP_137668438.1">
    <property type="nucleotide sequence ID" value="NZ_BJCE01000156.1"/>
</dbReference>
<feature type="domain" description="Putative restriction endonuclease" evidence="1">
    <location>
        <begin position="15"/>
        <end position="183"/>
    </location>
</feature>
<evidence type="ECO:0000259" key="1">
    <source>
        <dbReference type="Pfam" id="PF05685"/>
    </source>
</evidence>
<dbReference type="Pfam" id="PF05685">
    <property type="entry name" value="Uma2"/>
    <property type="match status" value="1"/>
</dbReference>
<accession>A0A480A5S6</accession>
<keyword evidence="3" id="KW-1185">Reference proteome</keyword>
<dbReference type="Proteomes" id="UP000300142">
    <property type="component" value="Unassembled WGS sequence"/>
</dbReference>
<dbReference type="PANTHER" id="PTHR35400:SF1">
    <property type="entry name" value="SLR1083 PROTEIN"/>
    <property type="match status" value="1"/>
</dbReference>
<organism evidence="2 3">
    <name type="scientific">Sphaerospermopsis reniformis</name>
    <dbReference type="NCBI Taxonomy" id="531300"/>
    <lineage>
        <taxon>Bacteria</taxon>
        <taxon>Bacillati</taxon>
        <taxon>Cyanobacteriota</taxon>
        <taxon>Cyanophyceae</taxon>
        <taxon>Nostocales</taxon>
        <taxon>Aphanizomenonaceae</taxon>
        <taxon>Sphaerospermopsis</taxon>
    </lineage>
</organism>
<evidence type="ECO:0000313" key="2">
    <source>
        <dbReference type="EMBL" id="GCL38601.1"/>
    </source>
</evidence>
<dbReference type="PANTHER" id="PTHR35400">
    <property type="entry name" value="SLR1083 PROTEIN"/>
    <property type="match status" value="1"/>
</dbReference>
<proteinExistence type="predicted"/>
<dbReference type="InterPro" id="IPR012296">
    <property type="entry name" value="Nuclease_put_TT1808"/>
</dbReference>
<dbReference type="EMBL" id="BJCE01000156">
    <property type="protein sequence ID" value="GCL38601.1"/>
    <property type="molecule type" value="Genomic_DNA"/>
</dbReference>
<name>A0A480A5S6_9CYAN</name>